<evidence type="ECO:0000313" key="2">
    <source>
        <dbReference type="EMBL" id="CAD6190482.1"/>
    </source>
</evidence>
<feature type="transmembrane region" description="Helical" evidence="1">
    <location>
        <begin position="61"/>
        <end position="79"/>
    </location>
</feature>
<sequence>MGTAAQCSNDGAYFFGEAYTTFYNSAHVVVAGQVILLIEISLLFLYVVVVPLTVGFFDTVSFFQVVVVGTIWGVTAFAISRHKHQLLMPFMVLKACEIIMYAMFLVVAAVLAVIRKSTLLQLMQWRITTIDHSNQGAHIVGLLLFFLLQMVYNTIALQTIYDVYEYFSHRSRFLFTQERNQAYQYFF</sequence>
<evidence type="ECO:0000313" key="3">
    <source>
        <dbReference type="Proteomes" id="UP000835052"/>
    </source>
</evidence>
<keyword evidence="3" id="KW-1185">Reference proteome</keyword>
<protein>
    <submittedName>
        <fullName evidence="2">Uncharacterized protein</fullName>
    </submittedName>
</protein>
<evidence type="ECO:0000256" key="1">
    <source>
        <dbReference type="SAM" id="Phobius"/>
    </source>
</evidence>
<comment type="caution">
    <text evidence="2">The sequence shown here is derived from an EMBL/GenBank/DDBJ whole genome shotgun (WGS) entry which is preliminary data.</text>
</comment>
<dbReference type="AlphaFoldDB" id="A0A8S1H585"/>
<dbReference type="OrthoDB" id="5816069at2759"/>
<proteinExistence type="predicted"/>
<feature type="transmembrane region" description="Helical" evidence="1">
    <location>
        <begin position="91"/>
        <end position="114"/>
    </location>
</feature>
<dbReference type="Proteomes" id="UP000835052">
    <property type="component" value="Unassembled WGS sequence"/>
</dbReference>
<keyword evidence="1" id="KW-1133">Transmembrane helix</keyword>
<keyword evidence="1" id="KW-0812">Transmembrane</keyword>
<accession>A0A8S1H585</accession>
<name>A0A8S1H585_9PELO</name>
<gene>
    <name evidence="2" type="ORF">CAUJ_LOCUS6401</name>
</gene>
<feature type="transmembrane region" description="Helical" evidence="1">
    <location>
        <begin position="139"/>
        <end position="164"/>
    </location>
</feature>
<keyword evidence="1" id="KW-0472">Membrane</keyword>
<feature type="transmembrane region" description="Helical" evidence="1">
    <location>
        <begin position="28"/>
        <end position="49"/>
    </location>
</feature>
<organism evidence="2 3">
    <name type="scientific">Caenorhabditis auriculariae</name>
    <dbReference type="NCBI Taxonomy" id="2777116"/>
    <lineage>
        <taxon>Eukaryota</taxon>
        <taxon>Metazoa</taxon>
        <taxon>Ecdysozoa</taxon>
        <taxon>Nematoda</taxon>
        <taxon>Chromadorea</taxon>
        <taxon>Rhabditida</taxon>
        <taxon>Rhabditina</taxon>
        <taxon>Rhabditomorpha</taxon>
        <taxon>Rhabditoidea</taxon>
        <taxon>Rhabditidae</taxon>
        <taxon>Peloderinae</taxon>
        <taxon>Caenorhabditis</taxon>
    </lineage>
</organism>
<reference evidence="2" key="1">
    <citation type="submission" date="2020-10" db="EMBL/GenBank/DDBJ databases">
        <authorList>
            <person name="Kikuchi T."/>
        </authorList>
    </citation>
    <scope>NUCLEOTIDE SEQUENCE</scope>
    <source>
        <strain evidence="2">NKZ352</strain>
    </source>
</reference>
<dbReference type="EMBL" id="CAJGYM010000016">
    <property type="protein sequence ID" value="CAD6190482.1"/>
    <property type="molecule type" value="Genomic_DNA"/>
</dbReference>